<proteinExistence type="predicted"/>
<dbReference type="RefSeq" id="WP_380672494.1">
    <property type="nucleotide sequence ID" value="NZ_JBHTCJ010000017.1"/>
</dbReference>
<evidence type="ECO:0000313" key="2">
    <source>
        <dbReference type="Proteomes" id="UP001596504"/>
    </source>
</evidence>
<dbReference type="Proteomes" id="UP001596504">
    <property type="component" value="Unassembled WGS sequence"/>
</dbReference>
<gene>
    <name evidence="1" type="ORF">ACFQRI_24485</name>
</gene>
<dbReference type="EMBL" id="JBHTCJ010000017">
    <property type="protein sequence ID" value="MFC7344577.1"/>
    <property type="molecule type" value="Genomic_DNA"/>
</dbReference>
<accession>A0ABW2LQQ0</accession>
<sequence length="54" mass="6286">MPKPVPLPELYRTMFERFAEHLAELAATVSVHTHPYKSRVIGYKTDRPWICSKS</sequence>
<reference evidence="2" key="1">
    <citation type="journal article" date="2019" name="Int. J. Syst. Evol. Microbiol.">
        <title>The Global Catalogue of Microorganisms (GCM) 10K type strain sequencing project: providing services to taxonomists for standard genome sequencing and annotation.</title>
        <authorList>
            <consortium name="The Broad Institute Genomics Platform"/>
            <consortium name="The Broad Institute Genome Sequencing Center for Infectious Disease"/>
            <person name="Wu L."/>
            <person name="Ma J."/>
        </authorList>
    </citation>
    <scope>NUCLEOTIDE SEQUENCE [LARGE SCALE GENOMIC DNA]</scope>
    <source>
        <strain evidence="2">WLHS5</strain>
    </source>
</reference>
<name>A0ABW2LQQ0_9PSEU</name>
<evidence type="ECO:0000313" key="1">
    <source>
        <dbReference type="EMBL" id="MFC7344577.1"/>
    </source>
</evidence>
<comment type="caution">
    <text evidence="1">The sequence shown here is derived from an EMBL/GenBank/DDBJ whole genome shotgun (WGS) entry which is preliminary data.</text>
</comment>
<organism evidence="1 2">
    <name type="scientific">Saccharopolyspora griseoalba</name>
    <dbReference type="NCBI Taxonomy" id="1431848"/>
    <lineage>
        <taxon>Bacteria</taxon>
        <taxon>Bacillati</taxon>
        <taxon>Actinomycetota</taxon>
        <taxon>Actinomycetes</taxon>
        <taxon>Pseudonocardiales</taxon>
        <taxon>Pseudonocardiaceae</taxon>
        <taxon>Saccharopolyspora</taxon>
    </lineage>
</organism>
<protein>
    <submittedName>
        <fullName evidence="1">Uncharacterized protein</fullName>
    </submittedName>
</protein>
<keyword evidence="2" id="KW-1185">Reference proteome</keyword>